<proteinExistence type="predicted"/>
<dbReference type="InterPro" id="IPR013728">
    <property type="entry name" value="BT_3987-like_N"/>
</dbReference>
<organism evidence="4 5">
    <name type="scientific">Bacteroides vicugnae</name>
    <dbReference type="NCBI Taxonomy" id="3037989"/>
    <lineage>
        <taxon>Bacteria</taxon>
        <taxon>Pseudomonadati</taxon>
        <taxon>Bacteroidota</taxon>
        <taxon>Bacteroidia</taxon>
        <taxon>Bacteroidales</taxon>
        <taxon>Bacteroidaceae</taxon>
        <taxon>Bacteroides</taxon>
    </lineage>
</organism>
<name>A0ABU5HV61_9BACE</name>
<evidence type="ECO:0000256" key="1">
    <source>
        <dbReference type="SAM" id="SignalP"/>
    </source>
</evidence>
<dbReference type="EMBL" id="JARZAK010000015">
    <property type="protein sequence ID" value="MDY7259781.1"/>
    <property type="molecule type" value="Genomic_DNA"/>
</dbReference>
<evidence type="ECO:0000313" key="5">
    <source>
        <dbReference type="Proteomes" id="UP001292913"/>
    </source>
</evidence>
<evidence type="ECO:0000259" key="2">
    <source>
        <dbReference type="Pfam" id="PF08522"/>
    </source>
</evidence>
<dbReference type="Pfam" id="PF14274">
    <property type="entry name" value="BT_3044-like_C"/>
    <property type="match status" value="1"/>
</dbReference>
<feature type="domain" description="BT-3987-like N-terminal" evidence="2">
    <location>
        <begin position="39"/>
        <end position="160"/>
    </location>
</feature>
<reference evidence="4 5" key="1">
    <citation type="submission" date="2023-04" db="EMBL/GenBank/DDBJ databases">
        <title>Bacteroides pacosi sp. nov., isolated from the fecal material of an alpaca.</title>
        <authorList>
            <person name="Miller S."/>
            <person name="Hendry M."/>
            <person name="King J."/>
            <person name="Sankaranarayanan K."/>
            <person name="Lawson P.A."/>
        </authorList>
    </citation>
    <scope>NUCLEOTIDE SEQUENCE [LARGE SCALE GENOMIC DNA]</scope>
    <source>
        <strain evidence="4 5">A2-P53</strain>
    </source>
</reference>
<keyword evidence="1" id="KW-0732">Signal</keyword>
<comment type="caution">
    <text evidence="4">The sequence shown here is derived from an EMBL/GenBank/DDBJ whole genome shotgun (WGS) entry which is preliminary data.</text>
</comment>
<evidence type="ECO:0000313" key="4">
    <source>
        <dbReference type="EMBL" id="MDY7259781.1"/>
    </source>
</evidence>
<feature type="signal peptide" evidence="1">
    <location>
        <begin position="1"/>
        <end position="24"/>
    </location>
</feature>
<sequence>MKQLRYNYGMVGCLLALMALGFCACNDGLADELFVKNSYIIHNGWQDYQLTVREDNTALLPIYFGVNGTSGNDKDITLTLEVDPDTLAGYNWERYKNQDDLYYKILPPETYSFDNSSWTIPQGELNAAAYITIDLAKIEEVGSLYDDYVLPLRIASSTGEPIGQNKYVKVLAHIGFKNDYSGVYSGKGVVTQQGTSYTTETTGTQLYAINNDVCYMFVGDKTRSNTADYLNYAVEIHRNMFGDISLVSENQGLQFEPYSARLTRKYTYNYTDQRYYTEVTTIELAYGYLDSTLPEPLTMTFEGTFSMSRDVLRVEYPDVEVEE</sequence>
<gene>
    <name evidence="4" type="ORF">QHG74_18885</name>
</gene>
<keyword evidence="5" id="KW-1185">Reference proteome</keyword>
<dbReference type="PROSITE" id="PS51257">
    <property type="entry name" value="PROKAR_LIPOPROTEIN"/>
    <property type="match status" value="1"/>
</dbReference>
<accession>A0ABU5HV61</accession>
<dbReference type="Proteomes" id="UP001292913">
    <property type="component" value="Unassembled WGS sequence"/>
</dbReference>
<protein>
    <submittedName>
        <fullName evidence="4">DUF1735 domain-containing protein</fullName>
    </submittedName>
</protein>
<dbReference type="RefSeq" id="WP_217723268.1">
    <property type="nucleotide sequence ID" value="NZ_JARZAK010000015.1"/>
</dbReference>
<feature type="chain" id="PRO_5047416162" evidence="1">
    <location>
        <begin position="25"/>
        <end position="323"/>
    </location>
</feature>
<feature type="domain" description="BT-3044-like C-terminal" evidence="3">
    <location>
        <begin position="169"/>
        <end position="305"/>
    </location>
</feature>
<dbReference type="InterPro" id="IPR025371">
    <property type="entry name" value="BT_3044-like_C"/>
</dbReference>
<evidence type="ECO:0000259" key="3">
    <source>
        <dbReference type="Pfam" id="PF14274"/>
    </source>
</evidence>
<dbReference type="Pfam" id="PF08522">
    <property type="entry name" value="BT_3987-like_N"/>
    <property type="match status" value="1"/>
</dbReference>